<feature type="compositionally biased region" description="Polar residues" evidence="2">
    <location>
        <begin position="337"/>
        <end position="349"/>
    </location>
</feature>
<evidence type="ECO:0000256" key="2">
    <source>
        <dbReference type="SAM" id="MobiDB-lite"/>
    </source>
</evidence>
<dbReference type="NCBIfam" id="TIGR04126">
    <property type="entry name" value="PGF_CTERM"/>
    <property type="match status" value="1"/>
</dbReference>
<dbReference type="PANTHER" id="PTHR30535">
    <property type="entry name" value="VITAMIN B12-BINDING PROTEIN"/>
    <property type="match status" value="1"/>
</dbReference>
<evidence type="ECO:0000256" key="1">
    <source>
        <dbReference type="ARBA" id="ARBA00022729"/>
    </source>
</evidence>
<proteinExistence type="predicted"/>
<keyword evidence="5" id="KW-1185">Reference proteome</keyword>
<dbReference type="RefSeq" id="WP_390223202.1">
    <property type="nucleotide sequence ID" value="NZ_JBHTAA010000005.1"/>
</dbReference>
<dbReference type="InterPro" id="IPR026371">
    <property type="entry name" value="PGF_CTERM"/>
</dbReference>
<dbReference type="PANTHER" id="PTHR30535:SF34">
    <property type="entry name" value="MOLYBDATE-BINDING PROTEIN MOLA"/>
    <property type="match status" value="1"/>
</dbReference>
<dbReference type="Pfam" id="PF01497">
    <property type="entry name" value="Peripla_BP_2"/>
    <property type="match status" value="1"/>
</dbReference>
<feature type="compositionally biased region" description="Acidic residues" evidence="2">
    <location>
        <begin position="320"/>
        <end position="331"/>
    </location>
</feature>
<feature type="domain" description="Fe/B12 periplasmic-binding" evidence="3">
    <location>
        <begin position="54"/>
        <end position="299"/>
    </location>
</feature>
<reference evidence="4 5" key="1">
    <citation type="journal article" date="2019" name="Int. J. Syst. Evol. Microbiol.">
        <title>The Global Catalogue of Microorganisms (GCM) 10K type strain sequencing project: providing services to taxonomists for standard genome sequencing and annotation.</title>
        <authorList>
            <consortium name="The Broad Institute Genomics Platform"/>
            <consortium name="The Broad Institute Genome Sequencing Center for Infectious Disease"/>
            <person name="Wu L."/>
            <person name="Ma J."/>
        </authorList>
    </citation>
    <scope>NUCLEOTIDE SEQUENCE [LARGE SCALE GENOMIC DNA]</scope>
    <source>
        <strain evidence="4 5">DSM 29988</strain>
    </source>
</reference>
<evidence type="ECO:0000313" key="4">
    <source>
        <dbReference type="EMBL" id="MFC7203868.1"/>
    </source>
</evidence>
<dbReference type="GO" id="GO:0005886">
    <property type="term" value="C:plasma membrane"/>
    <property type="evidence" value="ECO:0007669"/>
    <property type="project" value="UniProtKB-SubCell"/>
</dbReference>
<name>A0ABD5ZF91_9EURY</name>
<dbReference type="GO" id="GO:0030115">
    <property type="term" value="C:S-layer"/>
    <property type="evidence" value="ECO:0007669"/>
    <property type="project" value="UniProtKB-SubCell"/>
</dbReference>
<dbReference type="Gene3D" id="3.40.50.1980">
    <property type="entry name" value="Nitrogenase molybdenum iron protein domain"/>
    <property type="match status" value="2"/>
</dbReference>
<feature type="compositionally biased region" description="Low complexity" evidence="2">
    <location>
        <begin position="309"/>
        <end position="319"/>
    </location>
</feature>
<sequence length="372" mass="39310">MFRRFVAILIAATLILSAAPVPVAATAQADQCTFPTTFTDATGSEITITEDPERIVTTNPSAAQTMWEIGAREEVVGVSQYAMYLDGASEKTNVSGSGGVNVEAVIGLEPDLVLVPNTTYIAEPDKVRQLRDAGLTVAVFESGDSLTGVADKVERVGAITGNCEAGAERADEMRTSIENMERALDGVERPVGLNSFFGYTSGSGTFISDVMTHAGLRNGAAEAGINDWGQINDELVVTMDPEYIVIPSHAPVPSGPAYNSTTAIQEGNVIVVDANNLQQPAPRAIDASETILEAVHPDAYERYQQLQNESATAETTSDATTEDETMTDEQTTEPTDSTTEAPQTTSESESPGFGPVVALVALAAVAFVARRR</sequence>
<comment type="caution">
    <text evidence="4">The sequence shown here is derived from an EMBL/GenBank/DDBJ whole genome shotgun (WGS) entry which is preliminary data.</text>
</comment>
<dbReference type="NCBIfam" id="TIGR04281">
    <property type="entry name" value="peripla_PGF_1"/>
    <property type="match status" value="1"/>
</dbReference>
<dbReference type="AlphaFoldDB" id="A0ABD5ZF91"/>
<keyword evidence="1" id="KW-0732">Signal</keyword>
<accession>A0ABD5ZF91</accession>
<evidence type="ECO:0000259" key="3">
    <source>
        <dbReference type="PROSITE" id="PS50983"/>
    </source>
</evidence>
<protein>
    <submittedName>
        <fullName evidence="4">PGF-CTERM-anchored ABC transporter substrate-binding protein</fullName>
    </submittedName>
</protein>
<evidence type="ECO:0000313" key="5">
    <source>
        <dbReference type="Proteomes" id="UP001596481"/>
    </source>
</evidence>
<gene>
    <name evidence="4" type="ORF">ACFQJC_10095</name>
</gene>
<dbReference type="InterPro" id="IPR050902">
    <property type="entry name" value="ABC_Transporter_SBP"/>
</dbReference>
<dbReference type="InterPro" id="IPR026469">
    <property type="entry name" value="Peripla_PGF_1"/>
</dbReference>
<dbReference type="PROSITE" id="PS50983">
    <property type="entry name" value="FE_B12_PBP"/>
    <property type="match status" value="1"/>
</dbReference>
<feature type="region of interest" description="Disordered" evidence="2">
    <location>
        <begin position="307"/>
        <end position="354"/>
    </location>
</feature>
<dbReference type="Pfam" id="PF18204">
    <property type="entry name" value="PGF-CTERM"/>
    <property type="match status" value="1"/>
</dbReference>
<dbReference type="SUPFAM" id="SSF53807">
    <property type="entry name" value="Helical backbone' metal receptor"/>
    <property type="match status" value="1"/>
</dbReference>
<dbReference type="Proteomes" id="UP001596481">
    <property type="component" value="Unassembled WGS sequence"/>
</dbReference>
<dbReference type="EMBL" id="JBHTAA010000005">
    <property type="protein sequence ID" value="MFC7203868.1"/>
    <property type="molecule type" value="Genomic_DNA"/>
</dbReference>
<dbReference type="InterPro" id="IPR002491">
    <property type="entry name" value="ABC_transptr_periplasmic_BD"/>
</dbReference>
<organism evidence="4 5">
    <name type="scientific">Haloferax namakaokahaiae</name>
    <dbReference type="NCBI Taxonomy" id="1748331"/>
    <lineage>
        <taxon>Archaea</taxon>
        <taxon>Methanobacteriati</taxon>
        <taxon>Methanobacteriota</taxon>
        <taxon>Stenosarchaea group</taxon>
        <taxon>Halobacteria</taxon>
        <taxon>Halobacteriales</taxon>
        <taxon>Haloferacaceae</taxon>
        <taxon>Haloferax</taxon>
    </lineage>
</organism>